<proteinExistence type="predicted"/>
<accession>A0A1I3TLM6</accession>
<evidence type="ECO:0000313" key="4">
    <source>
        <dbReference type="EMBL" id="SFJ70437.1"/>
    </source>
</evidence>
<dbReference type="OrthoDB" id="7818056at2"/>
<dbReference type="STRING" id="390807.SAMN04488095_3449"/>
<feature type="transmembrane region" description="Helical" evidence="2">
    <location>
        <begin position="266"/>
        <end position="284"/>
    </location>
</feature>
<feature type="transmembrane region" description="Helical" evidence="2">
    <location>
        <begin position="69"/>
        <end position="91"/>
    </location>
</feature>
<keyword evidence="2" id="KW-0812">Transmembrane</keyword>
<gene>
    <name evidence="4" type="ORF">SAMN04488095_3449</name>
</gene>
<reference evidence="4 5" key="1">
    <citation type="submission" date="2016-10" db="EMBL/GenBank/DDBJ databases">
        <authorList>
            <person name="de Groot N.N."/>
        </authorList>
    </citation>
    <scope>NUCLEOTIDE SEQUENCE [LARGE SCALE GENOMIC DNA]</scope>
    <source>
        <strain evidence="4 5">DSM 19073</strain>
    </source>
</reference>
<dbReference type="GO" id="GO:0016020">
    <property type="term" value="C:membrane"/>
    <property type="evidence" value="ECO:0007669"/>
    <property type="project" value="InterPro"/>
</dbReference>
<dbReference type="InterPro" id="IPR000620">
    <property type="entry name" value="EamA_dom"/>
</dbReference>
<feature type="domain" description="EamA" evidence="3">
    <location>
        <begin position="9"/>
        <end position="141"/>
    </location>
</feature>
<evidence type="ECO:0000256" key="1">
    <source>
        <dbReference type="SAM" id="MobiDB-lite"/>
    </source>
</evidence>
<dbReference type="PANTHER" id="PTHR22911">
    <property type="entry name" value="ACYL-MALONYL CONDENSING ENZYME-RELATED"/>
    <property type="match status" value="1"/>
</dbReference>
<dbReference type="Gene3D" id="1.10.3730.20">
    <property type="match status" value="1"/>
</dbReference>
<feature type="compositionally biased region" description="Basic and acidic residues" evidence="1">
    <location>
        <begin position="317"/>
        <end position="327"/>
    </location>
</feature>
<keyword evidence="2" id="KW-1133">Transmembrane helix</keyword>
<feature type="region of interest" description="Disordered" evidence="1">
    <location>
        <begin position="292"/>
        <end position="327"/>
    </location>
</feature>
<dbReference type="SUPFAM" id="SSF103481">
    <property type="entry name" value="Multidrug resistance efflux transporter EmrE"/>
    <property type="match status" value="2"/>
</dbReference>
<organism evidence="4 5">
    <name type="scientific">Jannaschia pohangensis</name>
    <dbReference type="NCBI Taxonomy" id="390807"/>
    <lineage>
        <taxon>Bacteria</taxon>
        <taxon>Pseudomonadati</taxon>
        <taxon>Pseudomonadota</taxon>
        <taxon>Alphaproteobacteria</taxon>
        <taxon>Rhodobacterales</taxon>
        <taxon>Roseobacteraceae</taxon>
        <taxon>Jannaschia</taxon>
    </lineage>
</organism>
<keyword evidence="2" id="KW-0472">Membrane</keyword>
<dbReference type="EMBL" id="FORA01000005">
    <property type="protein sequence ID" value="SFJ70437.1"/>
    <property type="molecule type" value="Genomic_DNA"/>
</dbReference>
<dbReference type="RefSeq" id="WP_092783812.1">
    <property type="nucleotide sequence ID" value="NZ_FORA01000005.1"/>
</dbReference>
<feature type="transmembrane region" description="Helical" evidence="2">
    <location>
        <begin position="184"/>
        <end position="202"/>
    </location>
</feature>
<evidence type="ECO:0000313" key="5">
    <source>
        <dbReference type="Proteomes" id="UP000199110"/>
    </source>
</evidence>
<dbReference type="Proteomes" id="UP000199110">
    <property type="component" value="Unassembled WGS sequence"/>
</dbReference>
<feature type="transmembrane region" description="Helical" evidence="2">
    <location>
        <begin position="240"/>
        <end position="260"/>
    </location>
</feature>
<feature type="transmembrane region" description="Helical" evidence="2">
    <location>
        <begin position="153"/>
        <end position="172"/>
    </location>
</feature>
<protein>
    <submittedName>
        <fullName evidence="4">Permease of the drug/metabolite transporter (DMT) superfamily</fullName>
    </submittedName>
</protein>
<feature type="domain" description="EamA" evidence="3">
    <location>
        <begin position="153"/>
        <end position="282"/>
    </location>
</feature>
<dbReference type="AlphaFoldDB" id="A0A1I3TLM6"/>
<dbReference type="Pfam" id="PF00892">
    <property type="entry name" value="EamA"/>
    <property type="match status" value="2"/>
</dbReference>
<sequence length="327" mass="35322">MPDRSSPLSGILLALLAFALFSTHDIAVKMLGGGYAVFQIVFISVLLTFPLVVFLLLRDSEPGTLLPRHPYWSALRTVAAVITGFGAFYAFSVLPLAQVYAMIFASPLLITLLAIPILGEKVGLHRGGACVVGLLGVLVVLRPGGEDGLELQLGHVAALVAAFTGALASVIVRKIGRDERPAVLMLYPMMANFAIMGMLLPFVYKPMPLPDLGLWAMMAGLAFVAGLCLIHAYRRTDAVLVAPMQYSQILWAALYGWLFFDETIDMGTALGSAIIIASGLYIVFREGRGGSRNSPVLRTRSRPETGTGMRVSPMLTDEERMVPKDQR</sequence>
<dbReference type="PANTHER" id="PTHR22911:SF135">
    <property type="entry name" value="BLR4310 PROTEIN"/>
    <property type="match status" value="1"/>
</dbReference>
<feature type="transmembrane region" description="Helical" evidence="2">
    <location>
        <begin position="124"/>
        <end position="141"/>
    </location>
</feature>
<feature type="transmembrane region" description="Helical" evidence="2">
    <location>
        <begin position="97"/>
        <end position="117"/>
    </location>
</feature>
<evidence type="ECO:0000259" key="3">
    <source>
        <dbReference type="Pfam" id="PF00892"/>
    </source>
</evidence>
<feature type="transmembrane region" description="Helical" evidence="2">
    <location>
        <begin position="35"/>
        <end position="57"/>
    </location>
</feature>
<keyword evidence="5" id="KW-1185">Reference proteome</keyword>
<evidence type="ECO:0000256" key="2">
    <source>
        <dbReference type="SAM" id="Phobius"/>
    </source>
</evidence>
<feature type="transmembrane region" description="Helical" evidence="2">
    <location>
        <begin position="214"/>
        <end position="233"/>
    </location>
</feature>
<name>A0A1I3TLM6_9RHOB</name>
<dbReference type="InterPro" id="IPR037185">
    <property type="entry name" value="EmrE-like"/>
</dbReference>